<dbReference type="PRINTS" id="PR00723">
    <property type="entry name" value="SUBTILISIN"/>
</dbReference>
<dbReference type="EMBL" id="AMEP01000036">
    <property type="protein sequence ID" value="EKY03448.1"/>
    <property type="molecule type" value="Genomic_DNA"/>
</dbReference>
<feature type="active site" description="Charge relay system" evidence="5">
    <location>
        <position position="230"/>
    </location>
</feature>
<name>L1NJA1_9BACT</name>
<keyword evidence="2 5" id="KW-0645">Protease</keyword>
<dbReference type="STRING" id="1127699.HMPREF9151_00381"/>
<dbReference type="HOGENOM" id="CLU_026626_0_0_10"/>
<keyword evidence="8" id="KW-1185">Reference proteome</keyword>
<dbReference type="Proteomes" id="UP000010433">
    <property type="component" value="Unassembled WGS sequence"/>
</dbReference>
<dbReference type="PANTHER" id="PTHR43806:SF67">
    <property type="entry name" value="EGF-LIKE DOMAIN-CONTAINING PROTEIN"/>
    <property type="match status" value="1"/>
</dbReference>
<dbReference type="PROSITE" id="PS00138">
    <property type="entry name" value="SUBTILASE_SER"/>
    <property type="match status" value="1"/>
</dbReference>
<feature type="active site" description="Charge relay system" evidence="5">
    <location>
        <position position="408"/>
    </location>
</feature>
<evidence type="ECO:0000256" key="5">
    <source>
        <dbReference type="PROSITE-ProRule" id="PRU01240"/>
    </source>
</evidence>
<dbReference type="PATRIC" id="fig|1127699.3.peg.345"/>
<feature type="domain" description="Peptidase S8/S53" evidence="6">
    <location>
        <begin position="184"/>
        <end position="454"/>
    </location>
</feature>
<dbReference type="InterPro" id="IPR000209">
    <property type="entry name" value="Peptidase_S8/S53_dom"/>
</dbReference>
<dbReference type="GO" id="GO:0004252">
    <property type="term" value="F:serine-type endopeptidase activity"/>
    <property type="evidence" value="ECO:0007669"/>
    <property type="project" value="UniProtKB-UniRule"/>
</dbReference>
<evidence type="ECO:0000256" key="4">
    <source>
        <dbReference type="ARBA" id="ARBA00022825"/>
    </source>
</evidence>
<sequence>MIKRYLLLITLLVLCLMGKARHTEGIHKISYPGGKCYLYRLILCDKAGTPFKTTEPEKFLSARSLLRRHKQRLPIDSTDLPLSPLYLSRIAEKGVSIIGKSKWNNSVLIKTSRKDAIKSLLELSFVKKAVLVFSSPDSIDKPVRSAFHREFNRWDTISQGAYGITEEQIKSLNGIRLHQAGFLGKGKLIAVLDGGFMNVDKIPSLRNIKMADISDIISRNAKGIFSEIDHGTKVLSVMAVNVPNTYIGTAPEASYALIRCEDRQTESLSEEDYWAEAAEYADSIGADIINSSLGYHDFDDATTNYQYADLDGEKTMISHTASLLANKGIVLVNSAGNDGMGTWKKVNAPGDAHNALTVGAISQNHLNAPFSSVGPTADGRIKPDVMAYGSPVAVLSGRGTIVNEMGTSFSAPLISGMIACLWQALPHKTAKEIIDLVRKSSDRYTTPDNVFGYGIPDFWKAYNGGSK</sequence>
<dbReference type="InterPro" id="IPR015500">
    <property type="entry name" value="Peptidase_S8_subtilisin-rel"/>
</dbReference>
<keyword evidence="4 5" id="KW-0720">Serine protease</keyword>
<evidence type="ECO:0000313" key="8">
    <source>
        <dbReference type="Proteomes" id="UP000010433"/>
    </source>
</evidence>
<dbReference type="InterPro" id="IPR017317">
    <property type="entry name" value="Pept_S8_subtilisin_bacteroid-2"/>
</dbReference>
<dbReference type="InterPro" id="IPR050131">
    <property type="entry name" value="Peptidase_S8_subtilisin-like"/>
</dbReference>
<evidence type="ECO:0000313" key="7">
    <source>
        <dbReference type="EMBL" id="EKY03448.1"/>
    </source>
</evidence>
<gene>
    <name evidence="7" type="ORF">HMPREF9151_00381</name>
</gene>
<comment type="similarity">
    <text evidence="1 5">Belongs to the peptidase S8 family.</text>
</comment>
<dbReference type="PANTHER" id="PTHR43806">
    <property type="entry name" value="PEPTIDASE S8"/>
    <property type="match status" value="1"/>
</dbReference>
<keyword evidence="3 5" id="KW-0378">Hydrolase</keyword>
<dbReference type="AlphaFoldDB" id="L1NJA1"/>
<dbReference type="Gene3D" id="3.40.50.200">
    <property type="entry name" value="Peptidase S8/S53 domain"/>
    <property type="match status" value="1"/>
</dbReference>
<dbReference type="PROSITE" id="PS51892">
    <property type="entry name" value="SUBTILASE"/>
    <property type="match status" value="1"/>
</dbReference>
<protein>
    <submittedName>
        <fullName evidence="7">Peptidase, S8/S53 family</fullName>
    </submittedName>
</protein>
<proteinExistence type="inferred from homology"/>
<feature type="active site" description="Charge relay system" evidence="5">
    <location>
        <position position="193"/>
    </location>
</feature>
<dbReference type="InterPro" id="IPR036852">
    <property type="entry name" value="Peptidase_S8/S53_dom_sf"/>
</dbReference>
<organism evidence="7 8">
    <name type="scientific">Hoylesella saccharolytica F0055</name>
    <dbReference type="NCBI Taxonomy" id="1127699"/>
    <lineage>
        <taxon>Bacteria</taxon>
        <taxon>Pseudomonadati</taxon>
        <taxon>Bacteroidota</taxon>
        <taxon>Bacteroidia</taxon>
        <taxon>Bacteroidales</taxon>
        <taxon>Prevotellaceae</taxon>
        <taxon>Hoylesella</taxon>
    </lineage>
</organism>
<evidence type="ECO:0000259" key="6">
    <source>
        <dbReference type="Pfam" id="PF00082"/>
    </source>
</evidence>
<evidence type="ECO:0000256" key="1">
    <source>
        <dbReference type="ARBA" id="ARBA00011073"/>
    </source>
</evidence>
<accession>L1NJA1</accession>
<dbReference type="SUPFAM" id="SSF52743">
    <property type="entry name" value="Subtilisin-like"/>
    <property type="match status" value="1"/>
</dbReference>
<dbReference type="Pfam" id="PF00082">
    <property type="entry name" value="Peptidase_S8"/>
    <property type="match status" value="1"/>
</dbReference>
<dbReference type="PIRSF" id="PIRSF037903">
    <property type="entry name" value="Subtilisin_rel_GFO_2223"/>
    <property type="match status" value="1"/>
</dbReference>
<dbReference type="GO" id="GO:0006508">
    <property type="term" value="P:proteolysis"/>
    <property type="evidence" value="ECO:0007669"/>
    <property type="project" value="UniProtKB-KW"/>
</dbReference>
<dbReference type="InterPro" id="IPR023828">
    <property type="entry name" value="Peptidase_S8_Ser-AS"/>
</dbReference>
<comment type="caution">
    <text evidence="7">The sequence shown here is derived from an EMBL/GenBank/DDBJ whole genome shotgun (WGS) entry which is preliminary data.</text>
</comment>
<reference evidence="7 8" key="1">
    <citation type="submission" date="2012-05" db="EMBL/GenBank/DDBJ databases">
        <authorList>
            <person name="Weinstock G."/>
            <person name="Sodergren E."/>
            <person name="Lobos E.A."/>
            <person name="Fulton L."/>
            <person name="Fulton R."/>
            <person name="Courtney L."/>
            <person name="Fronick C."/>
            <person name="O'Laughlin M."/>
            <person name="Godfrey J."/>
            <person name="Wilson R.M."/>
            <person name="Miner T."/>
            <person name="Farmer C."/>
            <person name="Delehaunty K."/>
            <person name="Cordes M."/>
            <person name="Minx P."/>
            <person name="Tomlinson C."/>
            <person name="Chen J."/>
            <person name="Wollam A."/>
            <person name="Pepin K.H."/>
            <person name="Bhonagiri V."/>
            <person name="Zhang X."/>
            <person name="Suruliraj S."/>
            <person name="Warren W."/>
            <person name="Mitreva M."/>
            <person name="Mardis E.R."/>
            <person name="Wilson R.K."/>
        </authorList>
    </citation>
    <scope>NUCLEOTIDE SEQUENCE [LARGE SCALE GENOMIC DNA]</scope>
    <source>
        <strain evidence="7 8">F0055</strain>
    </source>
</reference>
<evidence type="ECO:0000256" key="3">
    <source>
        <dbReference type="ARBA" id="ARBA00022801"/>
    </source>
</evidence>
<evidence type="ECO:0000256" key="2">
    <source>
        <dbReference type="ARBA" id="ARBA00022670"/>
    </source>
</evidence>
<dbReference type="RefSeq" id="WP_009161537.1">
    <property type="nucleotide sequence ID" value="NZ_KB290967.1"/>
</dbReference>
<dbReference type="OrthoDB" id="9792152at2"/>